<feature type="region of interest" description="Disordered" evidence="1">
    <location>
        <begin position="64"/>
        <end position="91"/>
    </location>
</feature>
<name>A0A8K0JFH0_9TREE</name>
<organism evidence="2 3">
    <name type="scientific">Filobasidium floriforme</name>
    <dbReference type="NCBI Taxonomy" id="5210"/>
    <lineage>
        <taxon>Eukaryota</taxon>
        <taxon>Fungi</taxon>
        <taxon>Dikarya</taxon>
        <taxon>Basidiomycota</taxon>
        <taxon>Agaricomycotina</taxon>
        <taxon>Tremellomycetes</taxon>
        <taxon>Filobasidiales</taxon>
        <taxon>Filobasidiaceae</taxon>
        <taxon>Filobasidium</taxon>
    </lineage>
</organism>
<gene>
    <name evidence="2" type="ORF">FFLO_07195</name>
</gene>
<proteinExistence type="predicted"/>
<feature type="compositionally biased region" description="Polar residues" evidence="1">
    <location>
        <begin position="70"/>
        <end position="91"/>
    </location>
</feature>
<dbReference type="Proteomes" id="UP000812966">
    <property type="component" value="Unassembled WGS sequence"/>
</dbReference>
<reference evidence="2" key="1">
    <citation type="submission" date="2020-04" db="EMBL/GenBank/DDBJ databases">
        <title>Analysis of mating type loci in Filobasidium floriforme.</title>
        <authorList>
            <person name="Nowrousian M."/>
        </authorList>
    </citation>
    <scope>NUCLEOTIDE SEQUENCE</scope>
    <source>
        <strain evidence="2">CBS 6242</strain>
    </source>
</reference>
<comment type="caution">
    <text evidence="2">The sequence shown here is derived from an EMBL/GenBank/DDBJ whole genome shotgun (WGS) entry which is preliminary data.</text>
</comment>
<evidence type="ECO:0000313" key="3">
    <source>
        <dbReference type="Proteomes" id="UP000812966"/>
    </source>
</evidence>
<dbReference type="EMBL" id="JABELV010000486">
    <property type="protein sequence ID" value="KAG7527177.1"/>
    <property type="molecule type" value="Genomic_DNA"/>
</dbReference>
<feature type="compositionally biased region" description="Low complexity" evidence="1">
    <location>
        <begin position="1"/>
        <end position="12"/>
    </location>
</feature>
<evidence type="ECO:0000313" key="2">
    <source>
        <dbReference type="EMBL" id="KAG7527177.1"/>
    </source>
</evidence>
<accession>A0A8K0JFH0</accession>
<sequence length="132" mass="14802">MSDPATTLPTTPTRKRRRRLSDDLASTWVVPATPSRPTKPHVDYHPKASMLSNRWYQGKILSFQGFRPDGTQNAGPSATRPQVTSDLSNNPFLGSDLFDGFESQFSQHPETHAYEDLLKELNDMVVQEPTTS</sequence>
<protein>
    <submittedName>
        <fullName evidence="2">Uncharacterized protein</fullName>
    </submittedName>
</protein>
<keyword evidence="3" id="KW-1185">Reference proteome</keyword>
<dbReference type="AlphaFoldDB" id="A0A8K0JFH0"/>
<feature type="region of interest" description="Disordered" evidence="1">
    <location>
        <begin position="1"/>
        <end position="25"/>
    </location>
</feature>
<evidence type="ECO:0000256" key="1">
    <source>
        <dbReference type="SAM" id="MobiDB-lite"/>
    </source>
</evidence>